<keyword evidence="4" id="KW-1185">Reference proteome</keyword>
<protein>
    <recommendedName>
        <fullName evidence="5">Exopolysaccharide production protein YjbE</fullName>
    </recommendedName>
</protein>
<sequence length="161" mass="16606">MKRLKRNGHDERNVCDHSGLTLGNIGLLGLFLRMSCRRRGCAAGEKEMQMNTKRSLLAACAILTLSAGVAVAGPCNTGSASTDKTDKDAGSGPVTVGSAQSHTSGSASDSSQHPPTSTMNRASGESPASSEDAQRQMQSEPTAAQRAAGAKPNAEMADKDC</sequence>
<keyword evidence="2" id="KW-0472">Membrane</keyword>
<evidence type="ECO:0000256" key="2">
    <source>
        <dbReference type="SAM" id="Phobius"/>
    </source>
</evidence>
<evidence type="ECO:0000313" key="4">
    <source>
        <dbReference type="Proteomes" id="UP001565474"/>
    </source>
</evidence>
<evidence type="ECO:0000256" key="1">
    <source>
        <dbReference type="SAM" id="MobiDB-lite"/>
    </source>
</evidence>
<keyword evidence="2" id="KW-1133">Transmembrane helix</keyword>
<feature type="compositionally biased region" description="Polar residues" evidence="1">
    <location>
        <begin position="97"/>
        <end position="142"/>
    </location>
</feature>
<feature type="region of interest" description="Disordered" evidence="1">
    <location>
        <begin position="74"/>
        <end position="161"/>
    </location>
</feature>
<keyword evidence="2" id="KW-0812">Transmembrane</keyword>
<proteinExistence type="predicted"/>
<evidence type="ECO:0008006" key="5">
    <source>
        <dbReference type="Google" id="ProtNLM"/>
    </source>
</evidence>
<dbReference type="Proteomes" id="UP001565474">
    <property type="component" value="Unassembled WGS sequence"/>
</dbReference>
<feature type="transmembrane region" description="Helical" evidence="2">
    <location>
        <begin position="56"/>
        <end position="74"/>
    </location>
</feature>
<accession>A0ABV4GNG3</accession>
<dbReference type="EMBL" id="JBGBZN010000002">
    <property type="protein sequence ID" value="MEY9473473.1"/>
    <property type="molecule type" value="Genomic_DNA"/>
</dbReference>
<name>A0ABV4GNG3_9BRAD</name>
<dbReference type="RefSeq" id="WP_244431413.1">
    <property type="nucleotide sequence ID" value="NZ_JBGBYD010000002.1"/>
</dbReference>
<organism evidence="3 4">
    <name type="scientific">Bradyrhizobium yuanmingense</name>
    <dbReference type="NCBI Taxonomy" id="108015"/>
    <lineage>
        <taxon>Bacteria</taxon>
        <taxon>Pseudomonadati</taxon>
        <taxon>Pseudomonadota</taxon>
        <taxon>Alphaproteobacteria</taxon>
        <taxon>Hyphomicrobiales</taxon>
        <taxon>Nitrobacteraceae</taxon>
        <taxon>Bradyrhizobium</taxon>
    </lineage>
</organism>
<evidence type="ECO:0000313" key="3">
    <source>
        <dbReference type="EMBL" id="MEY9473473.1"/>
    </source>
</evidence>
<gene>
    <name evidence="3" type="ORF">ABH992_005872</name>
</gene>
<comment type="caution">
    <text evidence="3">The sequence shown here is derived from an EMBL/GenBank/DDBJ whole genome shotgun (WGS) entry which is preliminary data.</text>
</comment>
<reference evidence="3 4" key="1">
    <citation type="submission" date="2024-07" db="EMBL/GenBank/DDBJ databases">
        <title>Genomic Encyclopedia of Type Strains, Phase V (KMG-V): Genome sequencing to study the core and pangenomes of soil and plant-associated prokaryotes.</title>
        <authorList>
            <person name="Whitman W."/>
        </authorList>
    </citation>
    <scope>NUCLEOTIDE SEQUENCE [LARGE SCALE GENOMIC DNA]</scope>
    <source>
        <strain evidence="3 4">USDA 222</strain>
    </source>
</reference>